<protein>
    <recommendedName>
        <fullName evidence="4">HMG box domain-containing protein</fullName>
    </recommendedName>
</protein>
<evidence type="ECO:0000256" key="2">
    <source>
        <dbReference type="PROSITE-ProRule" id="PRU00267"/>
    </source>
</evidence>
<dbReference type="SUPFAM" id="SSF47095">
    <property type="entry name" value="HMG-box"/>
    <property type="match status" value="3"/>
</dbReference>
<dbReference type="InterPro" id="IPR009071">
    <property type="entry name" value="HMG_box_dom"/>
</dbReference>
<comment type="caution">
    <text evidence="5">The sequence shown here is derived from an EMBL/GenBank/DDBJ whole genome shotgun (WGS) entry which is preliminary data.</text>
</comment>
<feature type="compositionally biased region" description="Polar residues" evidence="3">
    <location>
        <begin position="642"/>
        <end position="682"/>
    </location>
</feature>
<dbReference type="GO" id="GO:0006357">
    <property type="term" value="P:regulation of transcription by RNA polymerase II"/>
    <property type="evidence" value="ECO:0007669"/>
    <property type="project" value="TreeGrafter"/>
</dbReference>
<feature type="DNA-binding region" description="HMG box" evidence="2">
    <location>
        <begin position="410"/>
        <end position="459"/>
    </location>
</feature>
<dbReference type="CDD" id="cd00084">
    <property type="entry name" value="HMG-box_SF"/>
    <property type="match status" value="3"/>
</dbReference>
<feature type="compositionally biased region" description="Polar residues" evidence="3">
    <location>
        <begin position="822"/>
        <end position="831"/>
    </location>
</feature>
<dbReference type="InterPro" id="IPR050342">
    <property type="entry name" value="HMGB"/>
</dbReference>
<evidence type="ECO:0000256" key="3">
    <source>
        <dbReference type="SAM" id="MobiDB-lite"/>
    </source>
</evidence>
<sequence length="831" mass="89748">MYVNLLIIKCIDMITMHTNMVSKLLSRARSSTANTSTVSATNENANGNSSDVGLDNLSAAYENLKSTLQRTANGGAGSGRASPSAPATNSSGGVGAATSGSAMEIEHPKPPVAIAAAGGVATPPQQVIPRKRGRPRKSDTFIYTHYDTSTPKNNSFYTTAPGQNLGLATQAGMLVTPPTKRRGRPPRDLGSELEPTFALYAKQHYEGCENKLTEKKKSTVSSDQAVSASVSKDEIMSYLWSQWWYLPQLQKDQYLHRVRLDMRASPEEVQKMVETYPLPQEGVAQVRAVAVNGASRHHSPSVTPGGKVQSQASQQDSRKDDRQTPQPTVDAYSVFCSEQMPRVRQQFPDWTIEDVERRLAIQWKNMEDEERKQYEGNGKVYFERSSSAKSTDALGSSPSGHGGSSWAKARGGSRRAYVIFCRHMRPGISLGKEGWDLPDVNKELGRRWKELPSEEKEKYYAMERAESGYNTNDDLSRSGSPVPLTPKSTSLQKQPKTPTTTESDKAKHTETKAHAASPSTTPTSSQPLQSKGPSKGYFLFSRTTRPSIVSRLGNGDLMAINRELQSTWNSLSSEEKKAWDDKASDNSSSSKNGSGAPTQKQQESENQQHSVNDGGDSTDQAFATSPKSESGGNKSIAIAEATVSSSGDANPKPANSQAPRESTPTIASKKTSTFLPSLTSFKSIHDNITDNMTSEANEQKIHTNGETEVATADEQKNTREESVLKSTANGGDDGDKSNSVVSQPKSSTTQTTVINGRGNSDEGKVEEIDMSDDVPENKAPSLNKSTEATNPESKDAPTAEKSTNGEAKLLSPPVTGKFTEGVVNNSTSNAI</sequence>
<keyword evidence="6" id="KW-1185">Reference proteome</keyword>
<keyword evidence="2" id="KW-0539">Nucleus</keyword>
<organism evidence="5 6">
    <name type="scientific">Mycoemilia scoparia</name>
    <dbReference type="NCBI Taxonomy" id="417184"/>
    <lineage>
        <taxon>Eukaryota</taxon>
        <taxon>Fungi</taxon>
        <taxon>Fungi incertae sedis</taxon>
        <taxon>Zoopagomycota</taxon>
        <taxon>Kickxellomycotina</taxon>
        <taxon>Kickxellomycetes</taxon>
        <taxon>Kickxellales</taxon>
        <taxon>Kickxellaceae</taxon>
        <taxon>Mycoemilia</taxon>
    </lineage>
</organism>
<feature type="DNA-binding region" description="HMG box" evidence="2">
    <location>
        <begin position="530"/>
        <end position="585"/>
    </location>
</feature>
<feature type="region of interest" description="Disordered" evidence="3">
    <location>
        <begin position="570"/>
        <end position="831"/>
    </location>
</feature>
<feature type="domain" description="HMG box" evidence="4">
    <location>
        <begin position="530"/>
        <end position="585"/>
    </location>
</feature>
<feature type="region of interest" description="Disordered" evidence="3">
    <location>
        <begin position="70"/>
        <end position="100"/>
    </location>
</feature>
<dbReference type="Pfam" id="PF00505">
    <property type="entry name" value="HMG_box"/>
    <property type="match status" value="3"/>
</dbReference>
<dbReference type="InterPro" id="IPR036910">
    <property type="entry name" value="HMG_box_dom_sf"/>
</dbReference>
<evidence type="ECO:0000256" key="1">
    <source>
        <dbReference type="ARBA" id="ARBA00023125"/>
    </source>
</evidence>
<dbReference type="Proteomes" id="UP001150538">
    <property type="component" value="Unassembled WGS sequence"/>
</dbReference>
<feature type="compositionally biased region" description="Basic and acidic residues" evidence="3">
    <location>
        <begin position="573"/>
        <end position="584"/>
    </location>
</feature>
<feature type="domain" description="HMG box" evidence="4">
    <location>
        <begin position="325"/>
        <end position="375"/>
    </location>
</feature>
<feature type="DNA-binding region" description="HMG box" evidence="2">
    <location>
        <begin position="325"/>
        <end position="375"/>
    </location>
</feature>
<feature type="region of interest" description="Disordered" evidence="3">
    <location>
        <begin position="293"/>
        <end position="327"/>
    </location>
</feature>
<dbReference type="PANTHER" id="PTHR48112">
    <property type="entry name" value="HIGH MOBILITY GROUP PROTEIN DSP1"/>
    <property type="match status" value="1"/>
</dbReference>
<name>A0A9W8DTS0_9FUNG</name>
<evidence type="ECO:0000313" key="6">
    <source>
        <dbReference type="Proteomes" id="UP001150538"/>
    </source>
</evidence>
<dbReference type="GO" id="GO:0005634">
    <property type="term" value="C:nucleus"/>
    <property type="evidence" value="ECO:0007669"/>
    <property type="project" value="UniProtKB-UniRule"/>
</dbReference>
<feature type="compositionally biased region" description="Polar residues" evidence="3">
    <location>
        <begin position="597"/>
        <end position="633"/>
    </location>
</feature>
<evidence type="ECO:0000313" key="5">
    <source>
        <dbReference type="EMBL" id="KAJ1917495.1"/>
    </source>
</evidence>
<dbReference type="OrthoDB" id="1919336at2759"/>
<dbReference type="SMART" id="SM00398">
    <property type="entry name" value="HMG"/>
    <property type="match status" value="3"/>
</dbReference>
<dbReference type="AlphaFoldDB" id="A0A9W8DTS0"/>
<feature type="compositionally biased region" description="Low complexity" evidence="3">
    <location>
        <begin position="79"/>
        <end position="100"/>
    </location>
</feature>
<accession>A0A9W8DTS0</accession>
<dbReference type="EMBL" id="JANBPU010000070">
    <property type="protein sequence ID" value="KAJ1917495.1"/>
    <property type="molecule type" value="Genomic_DNA"/>
</dbReference>
<feature type="compositionally biased region" description="Basic and acidic residues" evidence="3">
    <location>
        <begin position="713"/>
        <end position="723"/>
    </location>
</feature>
<proteinExistence type="predicted"/>
<feature type="compositionally biased region" description="Polar residues" evidence="3">
    <location>
        <begin position="737"/>
        <end position="758"/>
    </location>
</feature>
<evidence type="ECO:0000259" key="4">
    <source>
        <dbReference type="PROSITE" id="PS50118"/>
    </source>
</evidence>
<feature type="compositionally biased region" description="Basic and acidic residues" evidence="3">
    <location>
        <begin position="502"/>
        <end position="513"/>
    </location>
</feature>
<feature type="compositionally biased region" description="Polar residues" evidence="3">
    <location>
        <begin position="468"/>
        <end position="479"/>
    </location>
</feature>
<dbReference type="GO" id="GO:0003677">
    <property type="term" value="F:DNA binding"/>
    <property type="evidence" value="ECO:0007669"/>
    <property type="project" value="UniProtKB-UniRule"/>
</dbReference>
<feature type="compositionally biased region" description="Low complexity" evidence="3">
    <location>
        <begin position="585"/>
        <end position="596"/>
    </location>
</feature>
<feature type="region of interest" description="Disordered" evidence="3">
    <location>
        <begin position="385"/>
        <end position="408"/>
    </location>
</feature>
<reference evidence="5" key="1">
    <citation type="submission" date="2022-07" db="EMBL/GenBank/DDBJ databases">
        <title>Phylogenomic reconstructions and comparative analyses of Kickxellomycotina fungi.</title>
        <authorList>
            <person name="Reynolds N.K."/>
            <person name="Stajich J.E."/>
            <person name="Barry K."/>
            <person name="Grigoriev I.V."/>
            <person name="Crous P."/>
            <person name="Smith M.E."/>
        </authorList>
    </citation>
    <scope>NUCLEOTIDE SEQUENCE</scope>
    <source>
        <strain evidence="5">NBRC 100468</strain>
    </source>
</reference>
<keyword evidence="1 2" id="KW-0238">DNA-binding</keyword>
<dbReference type="Gene3D" id="1.10.30.10">
    <property type="entry name" value="High mobility group box domain"/>
    <property type="match status" value="3"/>
</dbReference>
<dbReference type="PANTHER" id="PTHR48112:SF22">
    <property type="entry name" value="MITOCHONDRIAL TRANSCRIPTION FACTOR A, ISOFORM B"/>
    <property type="match status" value="1"/>
</dbReference>
<gene>
    <name evidence="5" type="ORF">H4219_003177</name>
</gene>
<feature type="compositionally biased region" description="Polar residues" evidence="3">
    <location>
        <begin position="780"/>
        <end position="791"/>
    </location>
</feature>
<feature type="compositionally biased region" description="Polar residues" evidence="3">
    <location>
        <begin position="486"/>
        <end position="501"/>
    </location>
</feature>
<feature type="compositionally biased region" description="Polar residues" evidence="3">
    <location>
        <begin position="385"/>
        <end position="394"/>
    </location>
</feature>
<dbReference type="PROSITE" id="PS50118">
    <property type="entry name" value="HMG_BOX_2"/>
    <property type="match status" value="3"/>
</dbReference>
<feature type="region of interest" description="Disordered" evidence="3">
    <location>
        <begin position="468"/>
        <end position="539"/>
    </location>
</feature>
<feature type="domain" description="HMG box" evidence="4">
    <location>
        <begin position="410"/>
        <end position="459"/>
    </location>
</feature>
<feature type="compositionally biased region" description="Low complexity" evidence="3">
    <location>
        <begin position="514"/>
        <end position="530"/>
    </location>
</feature>